<comment type="catalytic activity">
    <reaction evidence="13 14">
        <text>UDP-N-acetyl-alpha-D-muramate + L-alanine + ATP = UDP-N-acetyl-alpha-D-muramoyl-L-alanine + ADP + phosphate + H(+)</text>
        <dbReference type="Rhea" id="RHEA:23372"/>
        <dbReference type="ChEBI" id="CHEBI:15378"/>
        <dbReference type="ChEBI" id="CHEBI:30616"/>
        <dbReference type="ChEBI" id="CHEBI:43474"/>
        <dbReference type="ChEBI" id="CHEBI:57972"/>
        <dbReference type="ChEBI" id="CHEBI:70757"/>
        <dbReference type="ChEBI" id="CHEBI:83898"/>
        <dbReference type="ChEBI" id="CHEBI:456216"/>
        <dbReference type="EC" id="6.3.2.8"/>
    </reaction>
</comment>
<gene>
    <name evidence="14" type="primary">murC</name>
    <name evidence="18" type="ORF">J2Z35_001871</name>
</gene>
<feature type="domain" description="Mur ligase C-terminal" evidence="16">
    <location>
        <begin position="309"/>
        <end position="438"/>
    </location>
</feature>
<dbReference type="NCBIfam" id="TIGR01082">
    <property type="entry name" value="murC"/>
    <property type="match status" value="1"/>
</dbReference>
<evidence type="ECO:0000256" key="14">
    <source>
        <dbReference type="HAMAP-Rule" id="MF_00046"/>
    </source>
</evidence>
<dbReference type="Pfam" id="PF01225">
    <property type="entry name" value="Mur_ligase"/>
    <property type="match status" value="1"/>
</dbReference>
<protein>
    <recommendedName>
        <fullName evidence="3 14">UDP-N-acetylmuramate--L-alanine ligase</fullName>
        <ecNumber evidence="3 14">6.3.2.8</ecNumber>
    </recommendedName>
    <alternativeName>
        <fullName evidence="14">UDP-N-acetylmuramoyl-L-alanine synthetase</fullName>
    </alternativeName>
</protein>
<evidence type="ECO:0000256" key="10">
    <source>
        <dbReference type="ARBA" id="ARBA00022984"/>
    </source>
</evidence>
<keyword evidence="11 14" id="KW-0131">Cell cycle</keyword>
<dbReference type="Proteomes" id="UP001314903">
    <property type="component" value="Unassembled WGS sequence"/>
</dbReference>
<comment type="similarity">
    <text evidence="14">Belongs to the MurCDEF family.</text>
</comment>
<comment type="function">
    <text evidence="14">Cell wall formation.</text>
</comment>
<evidence type="ECO:0000256" key="4">
    <source>
        <dbReference type="ARBA" id="ARBA00022490"/>
    </source>
</evidence>
<comment type="caution">
    <text evidence="18">The sequence shown here is derived from an EMBL/GenBank/DDBJ whole genome shotgun (WGS) entry which is preliminary data.</text>
</comment>
<dbReference type="PANTHER" id="PTHR43445">
    <property type="entry name" value="UDP-N-ACETYLMURAMATE--L-ALANINE LIGASE-RELATED"/>
    <property type="match status" value="1"/>
</dbReference>
<dbReference type="PANTHER" id="PTHR43445:SF3">
    <property type="entry name" value="UDP-N-ACETYLMURAMATE--L-ALANINE LIGASE"/>
    <property type="match status" value="1"/>
</dbReference>
<proteinExistence type="inferred from homology"/>
<reference evidence="18 19" key="1">
    <citation type="submission" date="2021-03" db="EMBL/GenBank/DDBJ databases">
        <title>Genomic Encyclopedia of Type Strains, Phase IV (KMG-IV): sequencing the most valuable type-strain genomes for metagenomic binning, comparative biology and taxonomic classification.</title>
        <authorList>
            <person name="Goeker M."/>
        </authorList>
    </citation>
    <scope>NUCLEOTIDE SEQUENCE [LARGE SCALE GENOMIC DNA]</scope>
    <source>
        <strain evidence="18 19">DSM 27512</strain>
    </source>
</reference>
<dbReference type="InterPro" id="IPR005758">
    <property type="entry name" value="UDP-N-AcMur_Ala_ligase_MurC"/>
</dbReference>
<comment type="subcellular location">
    <subcellularLocation>
        <location evidence="1 14">Cytoplasm</location>
    </subcellularLocation>
</comment>
<evidence type="ECO:0000256" key="3">
    <source>
        <dbReference type="ARBA" id="ARBA00012211"/>
    </source>
</evidence>
<keyword evidence="12 14" id="KW-0961">Cell wall biogenesis/degradation</keyword>
<keyword evidence="7 14" id="KW-0547">Nucleotide-binding</keyword>
<dbReference type="Pfam" id="PF02875">
    <property type="entry name" value="Mur_ligase_C"/>
    <property type="match status" value="1"/>
</dbReference>
<evidence type="ECO:0000256" key="12">
    <source>
        <dbReference type="ARBA" id="ARBA00023316"/>
    </source>
</evidence>
<dbReference type="HAMAP" id="MF_00046">
    <property type="entry name" value="MurC"/>
    <property type="match status" value="1"/>
</dbReference>
<feature type="domain" description="Mur ligase N-terminal catalytic" evidence="15">
    <location>
        <begin position="2"/>
        <end position="101"/>
    </location>
</feature>
<sequence length="460" mass="50788">MHIHFIGIGGISMSGLAQICINLGYQVTGSDSAENSSIKKLEELGAKIHLGHNADNIDQSINLVVYTAAVKKDNEELQRALELGINIMDRATFLGEVMSKYENSIAISGTHGKTTTTSMSSVIFKVSNNDPTILVGGNLKDIDGNVRIGDSEYFITEACEYVDSFLKFYPKIAVILNIEEDHLDYFKDIAQIEASFRSFANQVKPDGYVIANGDDQNVRNALHNLDKDIIYFGQSNENNGIIEDIIYDGFGLPSFTLSLNGKILGRFSLKVPGEHNIYNACASILASYVSGIDLSHIKEGIELYSGVGRRFELKGEINGIKIYDDYAHHPTELKATLKAASRLQKSLLYTVFQPHTYSRTKELMDKFAESFFESDVVIISDIYASREKDNLGVHSRDLVAEIKKHGKDAIYIGDLNEVSSYLATVLKENDIIFTVGAGDVYTVGDYLLELLSSNIENAAV</sequence>
<evidence type="ECO:0000256" key="2">
    <source>
        <dbReference type="ARBA" id="ARBA00004752"/>
    </source>
</evidence>
<dbReference type="InterPro" id="IPR000713">
    <property type="entry name" value="Mur_ligase_N"/>
</dbReference>
<dbReference type="InterPro" id="IPR004101">
    <property type="entry name" value="Mur_ligase_C"/>
</dbReference>
<dbReference type="InterPro" id="IPR013221">
    <property type="entry name" value="Mur_ligase_cen"/>
</dbReference>
<evidence type="ECO:0000256" key="7">
    <source>
        <dbReference type="ARBA" id="ARBA00022741"/>
    </source>
</evidence>
<dbReference type="Gene3D" id="3.40.1190.10">
    <property type="entry name" value="Mur-like, catalytic domain"/>
    <property type="match status" value="1"/>
</dbReference>
<evidence type="ECO:0000256" key="13">
    <source>
        <dbReference type="ARBA" id="ARBA00047833"/>
    </source>
</evidence>
<dbReference type="InterPro" id="IPR036615">
    <property type="entry name" value="Mur_ligase_C_dom_sf"/>
</dbReference>
<evidence type="ECO:0000256" key="8">
    <source>
        <dbReference type="ARBA" id="ARBA00022840"/>
    </source>
</evidence>
<dbReference type="InterPro" id="IPR036565">
    <property type="entry name" value="Mur-like_cat_sf"/>
</dbReference>
<feature type="binding site" evidence="14">
    <location>
        <begin position="109"/>
        <end position="115"/>
    </location>
    <ligand>
        <name>ATP</name>
        <dbReference type="ChEBI" id="CHEBI:30616"/>
    </ligand>
</feature>
<dbReference type="RefSeq" id="WP_209661128.1">
    <property type="nucleotide sequence ID" value="NZ_JAGGLI010000020.1"/>
</dbReference>
<evidence type="ECO:0000259" key="15">
    <source>
        <dbReference type="Pfam" id="PF01225"/>
    </source>
</evidence>
<dbReference type="InterPro" id="IPR050061">
    <property type="entry name" value="MurCDEF_pg_biosynth"/>
</dbReference>
<evidence type="ECO:0000313" key="19">
    <source>
        <dbReference type="Proteomes" id="UP001314903"/>
    </source>
</evidence>
<feature type="domain" description="Mur ligase central" evidence="17">
    <location>
        <begin position="107"/>
        <end position="286"/>
    </location>
</feature>
<dbReference type="SUPFAM" id="SSF53244">
    <property type="entry name" value="MurD-like peptide ligases, peptide-binding domain"/>
    <property type="match status" value="1"/>
</dbReference>
<keyword evidence="6 14" id="KW-0132">Cell division</keyword>
<dbReference type="SUPFAM" id="SSF51984">
    <property type="entry name" value="MurCD N-terminal domain"/>
    <property type="match status" value="1"/>
</dbReference>
<evidence type="ECO:0000256" key="9">
    <source>
        <dbReference type="ARBA" id="ARBA00022960"/>
    </source>
</evidence>
<evidence type="ECO:0000256" key="6">
    <source>
        <dbReference type="ARBA" id="ARBA00022618"/>
    </source>
</evidence>
<keyword evidence="9 14" id="KW-0133">Cell shape</keyword>
<keyword evidence="10 14" id="KW-0573">Peptidoglycan synthesis</keyword>
<keyword evidence="8 14" id="KW-0067">ATP-binding</keyword>
<evidence type="ECO:0000259" key="17">
    <source>
        <dbReference type="Pfam" id="PF08245"/>
    </source>
</evidence>
<evidence type="ECO:0000313" key="18">
    <source>
        <dbReference type="EMBL" id="MBP2028072.1"/>
    </source>
</evidence>
<organism evidence="18 19">
    <name type="scientific">Acetoanaerobium pronyense</name>
    <dbReference type="NCBI Taxonomy" id="1482736"/>
    <lineage>
        <taxon>Bacteria</taxon>
        <taxon>Bacillati</taxon>
        <taxon>Bacillota</taxon>
        <taxon>Clostridia</taxon>
        <taxon>Peptostreptococcales</taxon>
        <taxon>Filifactoraceae</taxon>
        <taxon>Acetoanaerobium</taxon>
    </lineage>
</organism>
<keyword evidence="4 14" id="KW-0963">Cytoplasm</keyword>
<dbReference type="Gene3D" id="3.90.190.20">
    <property type="entry name" value="Mur ligase, C-terminal domain"/>
    <property type="match status" value="1"/>
</dbReference>
<dbReference type="EMBL" id="JAGGLI010000020">
    <property type="protein sequence ID" value="MBP2028072.1"/>
    <property type="molecule type" value="Genomic_DNA"/>
</dbReference>
<comment type="pathway">
    <text evidence="2 14">Cell wall biogenesis; peptidoglycan biosynthesis.</text>
</comment>
<evidence type="ECO:0000256" key="5">
    <source>
        <dbReference type="ARBA" id="ARBA00022598"/>
    </source>
</evidence>
<accession>A0ABS4KJW2</accession>
<dbReference type="Pfam" id="PF08245">
    <property type="entry name" value="Mur_ligase_M"/>
    <property type="match status" value="1"/>
</dbReference>
<keyword evidence="5 14" id="KW-0436">Ligase</keyword>
<evidence type="ECO:0000256" key="11">
    <source>
        <dbReference type="ARBA" id="ARBA00023306"/>
    </source>
</evidence>
<dbReference type="Gene3D" id="3.40.50.720">
    <property type="entry name" value="NAD(P)-binding Rossmann-like Domain"/>
    <property type="match status" value="1"/>
</dbReference>
<dbReference type="SUPFAM" id="SSF53623">
    <property type="entry name" value="MurD-like peptide ligases, catalytic domain"/>
    <property type="match status" value="1"/>
</dbReference>
<evidence type="ECO:0000256" key="1">
    <source>
        <dbReference type="ARBA" id="ARBA00004496"/>
    </source>
</evidence>
<keyword evidence="19" id="KW-1185">Reference proteome</keyword>
<dbReference type="EC" id="6.3.2.8" evidence="3 14"/>
<evidence type="ECO:0000259" key="16">
    <source>
        <dbReference type="Pfam" id="PF02875"/>
    </source>
</evidence>
<dbReference type="GO" id="GO:0008763">
    <property type="term" value="F:UDP-N-acetylmuramate-L-alanine ligase activity"/>
    <property type="evidence" value="ECO:0007669"/>
    <property type="project" value="UniProtKB-EC"/>
</dbReference>
<name>A0ABS4KJW2_9FIRM</name>